<protein>
    <submittedName>
        <fullName evidence="3">Uncharacterized protein</fullName>
    </submittedName>
</protein>
<dbReference type="Proteomes" id="UP001497453">
    <property type="component" value="Chromosome 11"/>
</dbReference>
<gene>
    <name evidence="3" type="ORF">GFSPODELE1_LOCUS2843</name>
</gene>
<reference evidence="4" key="1">
    <citation type="submission" date="2024-04" db="EMBL/GenBank/DDBJ databases">
        <authorList>
            <person name="Shaw F."/>
            <person name="Minotto A."/>
        </authorList>
    </citation>
    <scope>NUCLEOTIDE SEQUENCE [LARGE SCALE GENOMIC DNA]</scope>
</reference>
<evidence type="ECO:0000313" key="3">
    <source>
        <dbReference type="EMBL" id="CAL1699775.1"/>
    </source>
</evidence>
<dbReference type="EMBL" id="OZ037954">
    <property type="protein sequence ID" value="CAL1699775.1"/>
    <property type="molecule type" value="Genomic_DNA"/>
</dbReference>
<keyword evidence="1" id="KW-0175">Coiled coil</keyword>
<proteinExistence type="predicted"/>
<name>A0ABP1CVS3_9APHY</name>
<keyword evidence="4" id="KW-1185">Reference proteome</keyword>
<organism evidence="3 4">
    <name type="scientific">Somion occarium</name>
    <dbReference type="NCBI Taxonomy" id="3059160"/>
    <lineage>
        <taxon>Eukaryota</taxon>
        <taxon>Fungi</taxon>
        <taxon>Dikarya</taxon>
        <taxon>Basidiomycota</taxon>
        <taxon>Agaricomycotina</taxon>
        <taxon>Agaricomycetes</taxon>
        <taxon>Polyporales</taxon>
        <taxon>Cerrenaceae</taxon>
        <taxon>Somion</taxon>
    </lineage>
</organism>
<feature type="region of interest" description="Disordered" evidence="2">
    <location>
        <begin position="194"/>
        <end position="226"/>
    </location>
</feature>
<feature type="compositionally biased region" description="Basic and acidic residues" evidence="2">
    <location>
        <begin position="210"/>
        <end position="226"/>
    </location>
</feature>
<sequence>MESSKPQQISPSIAGGAQLIESLIDHVVARAVEKERIKHEALKSEIDEKWRPTCEQLEKQLLLKNDENEKLAARVAELEARLETQKSSKDECTCRSKVPCNVIPMPTPMSPPSSTLVDITMDDITLIPEESMCVDAYLTQCDSEEAAPSTLTPVPIPNHTLSIGHMINGEFKPDIDSMTQSHFAFQDQIHKGAAEDIDVDDSSPPFRSRSNFEEATARKVRGAREV</sequence>
<accession>A0ABP1CVS3</accession>
<evidence type="ECO:0000256" key="1">
    <source>
        <dbReference type="SAM" id="Coils"/>
    </source>
</evidence>
<evidence type="ECO:0000313" key="4">
    <source>
        <dbReference type="Proteomes" id="UP001497453"/>
    </source>
</evidence>
<evidence type="ECO:0000256" key="2">
    <source>
        <dbReference type="SAM" id="MobiDB-lite"/>
    </source>
</evidence>
<feature type="coiled-coil region" evidence="1">
    <location>
        <begin position="54"/>
        <end position="95"/>
    </location>
</feature>